<dbReference type="PANTHER" id="PTHR32097">
    <property type="entry name" value="CAMP-BINDING PROTEIN 1-RELATED"/>
    <property type="match status" value="1"/>
</dbReference>
<feature type="domain" description="TerD" evidence="2">
    <location>
        <begin position="1"/>
        <end position="188"/>
    </location>
</feature>
<dbReference type="EMBL" id="RKKU01000021">
    <property type="protein sequence ID" value="ROZ82487.1"/>
    <property type="molecule type" value="Genomic_DNA"/>
</dbReference>
<comment type="caution">
    <text evidence="3">The sequence shown here is derived from an EMBL/GenBank/DDBJ whole genome shotgun (WGS) entry which is preliminary data.</text>
</comment>
<name>A0ABX9XF62_9PSED</name>
<evidence type="ECO:0000259" key="2">
    <source>
        <dbReference type="Pfam" id="PF02342"/>
    </source>
</evidence>
<dbReference type="CDD" id="cd06974">
    <property type="entry name" value="TerD_like"/>
    <property type="match status" value="1"/>
</dbReference>
<evidence type="ECO:0000313" key="3">
    <source>
        <dbReference type="EMBL" id="ROZ82487.1"/>
    </source>
</evidence>
<dbReference type="InterPro" id="IPR051324">
    <property type="entry name" value="Stress/Tellurium_Resist"/>
</dbReference>
<evidence type="ECO:0000256" key="1">
    <source>
        <dbReference type="ARBA" id="ARBA00022686"/>
    </source>
</evidence>
<accession>A0ABX9XF62</accession>
<proteinExistence type="predicted"/>
<dbReference type="Proteomes" id="UP000275199">
    <property type="component" value="Unassembled WGS sequence"/>
</dbReference>
<protein>
    <submittedName>
        <fullName evidence="3">TerD family protein</fullName>
    </submittedName>
</protein>
<dbReference type="RefSeq" id="WP_123890543.1">
    <property type="nucleotide sequence ID" value="NZ_RKKU01000021.1"/>
</dbReference>
<dbReference type="Pfam" id="PF02342">
    <property type="entry name" value="TerD"/>
    <property type="match status" value="1"/>
</dbReference>
<dbReference type="InterPro" id="IPR003325">
    <property type="entry name" value="TerD"/>
</dbReference>
<reference evidence="3 4" key="1">
    <citation type="submission" date="2018-11" db="EMBL/GenBank/DDBJ databases">
        <authorList>
            <person name="Jang G.I."/>
            <person name="Hwang C.Y."/>
        </authorList>
    </citation>
    <scope>NUCLEOTIDE SEQUENCE [LARGE SCALE GENOMIC DNA]</scope>
    <source>
        <strain evidence="3 4">SSM26</strain>
    </source>
</reference>
<dbReference type="Gene3D" id="2.60.60.30">
    <property type="entry name" value="sav2460 like domains"/>
    <property type="match status" value="1"/>
</dbReference>
<organism evidence="3 4">
    <name type="scientific">Pseudomonas neustonica</name>
    <dbReference type="NCBI Taxonomy" id="2487346"/>
    <lineage>
        <taxon>Bacteria</taxon>
        <taxon>Pseudomonadati</taxon>
        <taxon>Pseudomonadota</taxon>
        <taxon>Gammaproteobacteria</taxon>
        <taxon>Pseudomonadales</taxon>
        <taxon>Pseudomonadaceae</taxon>
        <taxon>Pseudomonas</taxon>
    </lineage>
</organism>
<sequence>MALSLAKNQTISLEKTTGNGLTKIRMGLGWDPAQKPKPSGGFFSRLLGGGADSDDIDLDASCIMMDGNKSAIDVVMFSQLKSKDGSITHSGDNLTGEGDGDDETIFVDLLKLPSAVKYLVFTVNSFRGQTFNEVENAYCRIVDEQAGSEIARLTLSEKGNHTGVIMAYLTRTADGWDMTAVGRETNGRTARDLASEAAGVLG</sequence>
<gene>
    <name evidence="3" type="ORF">EF096_14645</name>
</gene>
<keyword evidence="4" id="KW-1185">Reference proteome</keyword>
<evidence type="ECO:0000313" key="4">
    <source>
        <dbReference type="Proteomes" id="UP000275199"/>
    </source>
</evidence>
<dbReference type="PANTHER" id="PTHR32097:SF17">
    <property type="entry name" value="CAMP-BINDING PROTEIN 1-RELATED"/>
    <property type="match status" value="1"/>
</dbReference>
<keyword evidence="1" id="KW-0778">Tellurium resistance</keyword>